<keyword evidence="3" id="KW-1185">Reference proteome</keyword>
<dbReference type="Proteomes" id="UP000193144">
    <property type="component" value="Unassembled WGS sequence"/>
</dbReference>
<dbReference type="GO" id="GO:0005634">
    <property type="term" value="C:nucleus"/>
    <property type="evidence" value="ECO:0007669"/>
    <property type="project" value="TreeGrafter"/>
</dbReference>
<dbReference type="Pfam" id="PF21762">
    <property type="entry name" value="DEDDh_C"/>
    <property type="match status" value="1"/>
</dbReference>
<dbReference type="InterPro" id="IPR048519">
    <property type="entry name" value="Gfd2/YDR514C-like_C"/>
</dbReference>
<feature type="domain" description="Gfd2/YDR514C-like C-terminal" evidence="1">
    <location>
        <begin position="16"/>
        <end position="175"/>
    </location>
</feature>
<dbReference type="PANTHER" id="PTHR28083:SF1">
    <property type="entry name" value="GOOD FOR FULL DBP5 ACTIVITY PROTEIN 2"/>
    <property type="match status" value="1"/>
</dbReference>
<evidence type="ECO:0000259" key="1">
    <source>
        <dbReference type="Pfam" id="PF21762"/>
    </source>
</evidence>
<evidence type="ECO:0000313" key="2">
    <source>
        <dbReference type="EMBL" id="ORY10102.1"/>
    </source>
</evidence>
<accession>A0A1Y1ZIM4</accession>
<proteinExistence type="predicted"/>
<reference evidence="2 3" key="1">
    <citation type="submission" date="2016-07" db="EMBL/GenBank/DDBJ databases">
        <title>Pervasive Adenine N6-methylation of Active Genes in Fungi.</title>
        <authorList>
            <consortium name="DOE Joint Genome Institute"/>
            <person name="Mondo S.J."/>
            <person name="Dannebaum R.O."/>
            <person name="Kuo R.C."/>
            <person name="Labutti K."/>
            <person name="Haridas S."/>
            <person name="Kuo A."/>
            <person name="Salamov A."/>
            <person name="Ahrendt S.R."/>
            <person name="Lipzen A."/>
            <person name="Sullivan W."/>
            <person name="Andreopoulos W.B."/>
            <person name="Clum A."/>
            <person name="Lindquist E."/>
            <person name="Daum C."/>
            <person name="Ramamoorthy G.K."/>
            <person name="Gryganskyi A."/>
            <person name="Culley D."/>
            <person name="Magnuson J.K."/>
            <person name="James T.Y."/>
            <person name="O'Malley M.A."/>
            <person name="Stajich J.E."/>
            <person name="Spatafora J.W."/>
            <person name="Visel A."/>
            <person name="Grigoriev I.V."/>
        </authorList>
    </citation>
    <scope>NUCLEOTIDE SEQUENCE [LARGE SCALE GENOMIC DNA]</scope>
    <source>
        <strain evidence="2 3">CBS 115471</strain>
    </source>
</reference>
<name>A0A1Y1ZIM4_9PLEO</name>
<gene>
    <name evidence="2" type="ORF">BCR34DRAFT_615379</name>
</gene>
<dbReference type="PANTHER" id="PTHR28083">
    <property type="entry name" value="GOOD FOR FULL DBP5 ACTIVITY PROTEIN 2"/>
    <property type="match status" value="1"/>
</dbReference>
<protein>
    <recommendedName>
        <fullName evidence="1">Gfd2/YDR514C-like C-terminal domain-containing protein</fullName>
    </recommendedName>
</protein>
<dbReference type="AlphaFoldDB" id="A0A1Y1ZIM4"/>
<comment type="caution">
    <text evidence="2">The sequence shown here is derived from an EMBL/GenBank/DDBJ whole genome shotgun (WGS) entry which is preliminary data.</text>
</comment>
<sequence>MQTFIQHSHCVVGHHDTNDICESSIRGYTEIVVNAKHPTHFRVCEYGHLLNQRYVHHRPDDFQYGKTKWVTQKQAPNVLREVLYRKINPSFPNTKAPNGPIVVLGHKISTTIRNLKENYQFNLREMPHIVAVLDTQSMARTAGKAGTSEISPRKLAWAMGHMEVDCTNAGNNAAQGFQQKVLRFD</sequence>
<dbReference type="OrthoDB" id="5953249at2759"/>
<dbReference type="STRING" id="1231657.A0A1Y1ZIM4"/>
<evidence type="ECO:0000313" key="3">
    <source>
        <dbReference type="Proteomes" id="UP000193144"/>
    </source>
</evidence>
<organism evidence="2 3">
    <name type="scientific">Clohesyomyces aquaticus</name>
    <dbReference type="NCBI Taxonomy" id="1231657"/>
    <lineage>
        <taxon>Eukaryota</taxon>
        <taxon>Fungi</taxon>
        <taxon>Dikarya</taxon>
        <taxon>Ascomycota</taxon>
        <taxon>Pezizomycotina</taxon>
        <taxon>Dothideomycetes</taxon>
        <taxon>Pleosporomycetidae</taxon>
        <taxon>Pleosporales</taxon>
        <taxon>Lindgomycetaceae</taxon>
        <taxon>Clohesyomyces</taxon>
    </lineage>
</organism>
<dbReference type="EMBL" id="MCFA01000077">
    <property type="protein sequence ID" value="ORY10102.1"/>
    <property type="molecule type" value="Genomic_DNA"/>
</dbReference>
<dbReference type="InterPro" id="IPR040151">
    <property type="entry name" value="Gfd2/YDR514C-like"/>
</dbReference>